<evidence type="ECO:0000256" key="3">
    <source>
        <dbReference type="ARBA" id="ARBA00022989"/>
    </source>
</evidence>
<feature type="transmembrane region" description="Helical" evidence="5">
    <location>
        <begin position="319"/>
        <end position="341"/>
    </location>
</feature>
<protein>
    <submittedName>
        <fullName evidence="6">Sulfate transporter-like isoform X1</fullName>
    </submittedName>
</protein>
<dbReference type="NCBIfam" id="TIGR00815">
    <property type="entry name" value="sulP"/>
    <property type="match status" value="1"/>
</dbReference>
<keyword evidence="4 5" id="KW-0472">Membrane</keyword>
<feature type="non-terminal residue" evidence="6">
    <location>
        <position position="538"/>
    </location>
</feature>
<evidence type="ECO:0000313" key="6">
    <source>
        <dbReference type="EMBL" id="CAB4028337.1"/>
    </source>
</evidence>
<keyword evidence="2 5" id="KW-0812">Transmembrane</keyword>
<dbReference type="AlphaFoldDB" id="A0A6S7JBZ7"/>
<feature type="transmembrane region" description="Helical" evidence="5">
    <location>
        <begin position="234"/>
        <end position="251"/>
    </location>
</feature>
<sequence>MYCVYVMKYTFPENPCFHPLIFMTYSSSGLAFAMLASLPPITGLYVALLPVFAYVVMGTCKHLSVGTFAVVSIMVGNVIDGRISGHYAASQTNINGSMLNESTPLTEMSGGWSAEDKEKIILSATLCLVVGIMQTAMGFLRLGFITIFLSDPLISGFTTGAACWVFTSQIKHIIAIYPERYTGPFAVIKTYISIFKSISDINFTSLIIGILCTLILLLLKHINEKHKDKLKFPIPAEFIVVALSAGISYGAKLKQNYHIKIVESVPRGLPPLSIPRTDLIPEIIVDGFVISVVAFAVNISLAKLFSQKHGYPIDANQELLAYGVQNIVSGFLSCFVSAGSLGRSLIQDNLGRTQITSVISCAIILLVLTVLAPLFEPLPNAVLAAIIIVAIRRLFKNFMLVKQLWRVNKIDALTWVVTWTAVISFGIDLGLGIGVIFQILSLTYRLSKPKFCILGEVRGMVGVYDDINRYEDIMELPGVVIVRFQSALCFINAERFKEKLQKSIFLKYRTRTAKSKCSYPRRFYEEKMLSRDASNSNE</sequence>
<dbReference type="InterPro" id="IPR001902">
    <property type="entry name" value="SLC26A/SulP_fam"/>
</dbReference>
<dbReference type="InterPro" id="IPR002645">
    <property type="entry name" value="STAS_dom"/>
</dbReference>
<feature type="transmembrane region" description="Helical" evidence="5">
    <location>
        <begin position="378"/>
        <end position="395"/>
    </location>
</feature>
<feature type="transmembrane region" description="Helical" evidence="5">
    <location>
        <begin position="353"/>
        <end position="372"/>
    </location>
</feature>
<dbReference type="Pfam" id="PF00916">
    <property type="entry name" value="Sulfate_transp"/>
    <property type="match status" value="1"/>
</dbReference>
<comment type="caution">
    <text evidence="6">The sequence shown here is derived from an EMBL/GenBank/DDBJ whole genome shotgun (WGS) entry which is preliminary data.</text>
</comment>
<reference evidence="6" key="1">
    <citation type="submission" date="2020-04" db="EMBL/GenBank/DDBJ databases">
        <authorList>
            <person name="Alioto T."/>
            <person name="Alioto T."/>
            <person name="Gomez Garrido J."/>
        </authorList>
    </citation>
    <scope>NUCLEOTIDE SEQUENCE</scope>
    <source>
        <strain evidence="6">A484AB</strain>
    </source>
</reference>
<keyword evidence="7" id="KW-1185">Reference proteome</keyword>
<comment type="subcellular location">
    <subcellularLocation>
        <location evidence="1">Membrane</location>
        <topology evidence="1">Multi-pass membrane protein</topology>
    </subcellularLocation>
</comment>
<dbReference type="InterPro" id="IPR011547">
    <property type="entry name" value="SLC26A/SulP_dom"/>
</dbReference>
<evidence type="ECO:0000256" key="5">
    <source>
        <dbReference type="SAM" id="Phobius"/>
    </source>
</evidence>
<accession>A0A6S7JBZ7</accession>
<feature type="transmembrane region" description="Helical" evidence="5">
    <location>
        <begin position="201"/>
        <end position="222"/>
    </location>
</feature>
<feature type="transmembrane region" description="Helical" evidence="5">
    <location>
        <begin position="30"/>
        <end position="56"/>
    </location>
</feature>
<name>A0A6S7JBZ7_PARCT</name>
<proteinExistence type="predicted"/>
<evidence type="ECO:0000256" key="2">
    <source>
        <dbReference type="ARBA" id="ARBA00022692"/>
    </source>
</evidence>
<feature type="transmembrane region" description="Helical" evidence="5">
    <location>
        <begin position="120"/>
        <end position="140"/>
    </location>
</feature>
<feature type="transmembrane region" description="Helical" evidence="5">
    <location>
        <begin position="416"/>
        <end position="440"/>
    </location>
</feature>
<gene>
    <name evidence="6" type="ORF">PACLA_8A089644</name>
</gene>
<feature type="transmembrane region" description="Helical" evidence="5">
    <location>
        <begin position="279"/>
        <end position="299"/>
    </location>
</feature>
<feature type="transmembrane region" description="Helical" evidence="5">
    <location>
        <begin position="63"/>
        <end position="79"/>
    </location>
</feature>
<dbReference type="EMBL" id="CACRXK020015414">
    <property type="protein sequence ID" value="CAB4028337.1"/>
    <property type="molecule type" value="Genomic_DNA"/>
</dbReference>
<dbReference type="Proteomes" id="UP001152795">
    <property type="component" value="Unassembled WGS sequence"/>
</dbReference>
<evidence type="ECO:0000256" key="4">
    <source>
        <dbReference type="ARBA" id="ARBA00023136"/>
    </source>
</evidence>
<keyword evidence="3 5" id="KW-1133">Transmembrane helix</keyword>
<organism evidence="6 7">
    <name type="scientific">Paramuricea clavata</name>
    <name type="common">Red gorgonian</name>
    <name type="synonym">Violescent sea-whip</name>
    <dbReference type="NCBI Taxonomy" id="317549"/>
    <lineage>
        <taxon>Eukaryota</taxon>
        <taxon>Metazoa</taxon>
        <taxon>Cnidaria</taxon>
        <taxon>Anthozoa</taxon>
        <taxon>Octocorallia</taxon>
        <taxon>Malacalcyonacea</taxon>
        <taxon>Plexauridae</taxon>
        <taxon>Paramuricea</taxon>
    </lineage>
</organism>
<dbReference type="Gene3D" id="3.30.750.24">
    <property type="entry name" value="STAS domain"/>
    <property type="match status" value="1"/>
</dbReference>
<evidence type="ECO:0000256" key="1">
    <source>
        <dbReference type="ARBA" id="ARBA00004141"/>
    </source>
</evidence>
<dbReference type="GO" id="GO:0016020">
    <property type="term" value="C:membrane"/>
    <property type="evidence" value="ECO:0007669"/>
    <property type="project" value="UniProtKB-SubCell"/>
</dbReference>
<dbReference type="OrthoDB" id="288203at2759"/>
<dbReference type="PANTHER" id="PTHR11814">
    <property type="entry name" value="SULFATE TRANSPORTER"/>
    <property type="match status" value="1"/>
</dbReference>
<dbReference type="GO" id="GO:0055085">
    <property type="term" value="P:transmembrane transport"/>
    <property type="evidence" value="ECO:0007669"/>
    <property type="project" value="InterPro"/>
</dbReference>
<dbReference type="InterPro" id="IPR036513">
    <property type="entry name" value="STAS_dom_sf"/>
</dbReference>
<evidence type="ECO:0000313" key="7">
    <source>
        <dbReference type="Proteomes" id="UP001152795"/>
    </source>
</evidence>
<dbReference type="PROSITE" id="PS50801">
    <property type="entry name" value="STAS"/>
    <property type="match status" value="1"/>
</dbReference>